<dbReference type="Gene3D" id="3.40.50.1820">
    <property type="entry name" value="alpha/beta hydrolase"/>
    <property type="match status" value="1"/>
</dbReference>
<dbReference type="Proteomes" id="UP001172673">
    <property type="component" value="Unassembled WGS sequence"/>
</dbReference>
<dbReference type="InterPro" id="IPR050300">
    <property type="entry name" value="GDXG_lipolytic_enzyme"/>
</dbReference>
<gene>
    <name evidence="4" type="ORF">H2200_003309</name>
</gene>
<keyword evidence="2" id="KW-1133">Transmembrane helix</keyword>
<feature type="transmembrane region" description="Helical" evidence="2">
    <location>
        <begin position="16"/>
        <end position="37"/>
    </location>
</feature>
<comment type="caution">
    <text evidence="4">The sequence shown here is derived from an EMBL/GenBank/DDBJ whole genome shotgun (WGS) entry which is preliminary data.</text>
</comment>
<evidence type="ECO:0000256" key="2">
    <source>
        <dbReference type="SAM" id="Phobius"/>
    </source>
</evidence>
<dbReference type="GO" id="GO:0016787">
    <property type="term" value="F:hydrolase activity"/>
    <property type="evidence" value="ECO:0007669"/>
    <property type="project" value="UniProtKB-KW"/>
</dbReference>
<evidence type="ECO:0000256" key="1">
    <source>
        <dbReference type="ARBA" id="ARBA00022801"/>
    </source>
</evidence>
<feature type="transmembrane region" description="Helical" evidence="2">
    <location>
        <begin position="187"/>
        <end position="206"/>
    </location>
</feature>
<dbReference type="Pfam" id="PF07859">
    <property type="entry name" value="Abhydrolase_3"/>
    <property type="match status" value="1"/>
</dbReference>
<keyword evidence="1" id="KW-0378">Hydrolase</keyword>
<reference evidence="4" key="1">
    <citation type="submission" date="2022-10" db="EMBL/GenBank/DDBJ databases">
        <title>Culturing micro-colonial fungi from biological soil crusts in the Mojave desert and describing Neophaeococcomyces mojavensis, and introducing the new genera and species Taxawa tesnikishii.</title>
        <authorList>
            <person name="Kurbessoian T."/>
            <person name="Stajich J.E."/>
        </authorList>
    </citation>
    <scope>NUCLEOTIDE SEQUENCE</scope>
    <source>
        <strain evidence="4">TK_41</strain>
    </source>
</reference>
<dbReference type="InterPro" id="IPR029058">
    <property type="entry name" value="AB_hydrolase_fold"/>
</dbReference>
<accession>A0AA38XH71</accession>
<keyword evidence="5" id="KW-1185">Reference proteome</keyword>
<dbReference type="PANTHER" id="PTHR48081:SF8">
    <property type="entry name" value="ALPHA_BETA HYDROLASE FOLD-3 DOMAIN-CONTAINING PROTEIN-RELATED"/>
    <property type="match status" value="1"/>
</dbReference>
<evidence type="ECO:0000313" key="4">
    <source>
        <dbReference type="EMBL" id="KAJ9613367.1"/>
    </source>
</evidence>
<protein>
    <recommendedName>
        <fullName evidence="3">Alpha/beta hydrolase fold-3 domain-containing protein</fullName>
    </recommendedName>
</protein>
<feature type="domain" description="Alpha/beta hydrolase fold-3" evidence="3">
    <location>
        <begin position="114"/>
        <end position="325"/>
    </location>
</feature>
<dbReference type="SUPFAM" id="SSF53474">
    <property type="entry name" value="alpha/beta-Hydrolases"/>
    <property type="match status" value="1"/>
</dbReference>
<dbReference type="AlphaFoldDB" id="A0AA38XH71"/>
<proteinExistence type="predicted"/>
<dbReference type="PANTHER" id="PTHR48081">
    <property type="entry name" value="AB HYDROLASE SUPERFAMILY PROTEIN C4A8.06C"/>
    <property type="match status" value="1"/>
</dbReference>
<keyword evidence="2" id="KW-0812">Transmembrane</keyword>
<sequence>MPSIKWNVLLKNPITLLKILILASSRSTLVLLARIIFPFRYRKLTLRNALGRDWIRTAFQANSDIFCSEPWRHGCQEVVLAAGVNDSSNQKSVVGGWIVPSTEVSELKSKDAVILFAHGGGYAIGHGLQNFSMFKRLTKKAKAMGQDIAFVTVKYPLSIKKRWPAQRDSFMAMYEWLLDQGVPASKIVFSGTSAGGGLILLAMLYIRDHTSLPQPRCAIPHSPWTDVTSVLTGIKGHPLLDTDYINTYYQNCGPMNDILRPEGHSSDTPEISPILAADVSRLPPQLIFYGDAEILMTDSTRWIKRSRDAGVRIDAFVGKGEMHTFSNGWPVGGKQTEEECDEAMLTYIFTELAPPV</sequence>
<dbReference type="InterPro" id="IPR013094">
    <property type="entry name" value="AB_hydrolase_3"/>
</dbReference>
<dbReference type="EMBL" id="JAPDRK010000004">
    <property type="protein sequence ID" value="KAJ9613367.1"/>
    <property type="molecule type" value="Genomic_DNA"/>
</dbReference>
<evidence type="ECO:0000313" key="5">
    <source>
        <dbReference type="Proteomes" id="UP001172673"/>
    </source>
</evidence>
<name>A0AA38XH71_9EURO</name>
<evidence type="ECO:0000259" key="3">
    <source>
        <dbReference type="Pfam" id="PF07859"/>
    </source>
</evidence>
<keyword evidence="2" id="KW-0472">Membrane</keyword>
<organism evidence="4 5">
    <name type="scientific">Cladophialophora chaetospira</name>
    <dbReference type="NCBI Taxonomy" id="386627"/>
    <lineage>
        <taxon>Eukaryota</taxon>
        <taxon>Fungi</taxon>
        <taxon>Dikarya</taxon>
        <taxon>Ascomycota</taxon>
        <taxon>Pezizomycotina</taxon>
        <taxon>Eurotiomycetes</taxon>
        <taxon>Chaetothyriomycetidae</taxon>
        <taxon>Chaetothyriales</taxon>
        <taxon>Herpotrichiellaceae</taxon>
        <taxon>Cladophialophora</taxon>
    </lineage>
</organism>